<reference evidence="2 3" key="1">
    <citation type="submission" date="2018-03" db="EMBL/GenBank/DDBJ databases">
        <title>Draft Genome Sequences of the Obligatory Marine Myxobacteria Enhygromyxa salina SWB007.</title>
        <authorList>
            <person name="Poehlein A."/>
            <person name="Moghaddam J.A."/>
            <person name="Harms H."/>
            <person name="Alanjari M."/>
            <person name="Koenig G.M."/>
            <person name="Daniel R."/>
            <person name="Schaeberle T.F."/>
        </authorList>
    </citation>
    <scope>NUCLEOTIDE SEQUENCE [LARGE SCALE GENOMIC DNA]</scope>
    <source>
        <strain evidence="2 3">SWB007</strain>
    </source>
</reference>
<dbReference type="RefSeq" id="WP_106089259.1">
    <property type="nucleotide sequence ID" value="NZ_PVNL01000045.1"/>
</dbReference>
<evidence type="ECO:0000313" key="2">
    <source>
        <dbReference type="EMBL" id="PRQ08078.1"/>
    </source>
</evidence>
<organism evidence="2 3">
    <name type="scientific">Enhygromyxa salina</name>
    <dbReference type="NCBI Taxonomy" id="215803"/>
    <lineage>
        <taxon>Bacteria</taxon>
        <taxon>Pseudomonadati</taxon>
        <taxon>Myxococcota</taxon>
        <taxon>Polyangia</taxon>
        <taxon>Nannocystales</taxon>
        <taxon>Nannocystaceae</taxon>
        <taxon>Enhygromyxa</taxon>
    </lineage>
</organism>
<accession>A0A2S9YSK7</accession>
<dbReference type="NCBIfam" id="TIGR03032">
    <property type="entry name" value="TIGR03032 family protein"/>
    <property type="match status" value="1"/>
</dbReference>
<protein>
    <recommendedName>
        <fullName evidence="1">Conserved hypothetical protein CHP03032 domain-containing protein</fullName>
    </recommendedName>
</protein>
<name>A0A2S9YSK7_9BACT</name>
<dbReference type="Proteomes" id="UP000238823">
    <property type="component" value="Unassembled WGS sequence"/>
</dbReference>
<dbReference type="InterPro" id="IPR017481">
    <property type="entry name" value="CHP03032"/>
</dbReference>
<dbReference type="AlphaFoldDB" id="A0A2S9YSK7"/>
<dbReference type="SUPFAM" id="SSF101898">
    <property type="entry name" value="NHL repeat"/>
    <property type="match status" value="1"/>
</dbReference>
<dbReference type="Pfam" id="PF16261">
    <property type="entry name" value="DUF4915"/>
    <property type="match status" value="1"/>
</dbReference>
<proteinExistence type="predicted"/>
<evidence type="ECO:0000259" key="1">
    <source>
        <dbReference type="Pfam" id="PF16261"/>
    </source>
</evidence>
<feature type="domain" description="Conserved hypothetical protein CHP03032" evidence="1">
    <location>
        <begin position="14"/>
        <end position="310"/>
    </location>
</feature>
<gene>
    <name evidence="2" type="ORF">ENSA7_22320</name>
</gene>
<dbReference type="EMBL" id="PVNL01000045">
    <property type="protein sequence ID" value="PRQ08078.1"/>
    <property type="molecule type" value="Genomic_DNA"/>
</dbReference>
<evidence type="ECO:0000313" key="3">
    <source>
        <dbReference type="Proteomes" id="UP000238823"/>
    </source>
</evidence>
<dbReference type="OrthoDB" id="238183at2"/>
<sequence>MPPGSVLPSVSPGLSGWLRAHDVSLLVSAPAADRVLSISAGEGEAVGVGVHGMPRPMGLAVAGGTLFIACALGVWRFEHAGRRGWLPRAQLITGDLDVHDLALEPGRGLAMAVTAYDCVGRLSESASFEPSWRPPFVTELVAEDRCHLNGLGCDDEGLRYVSMFARSDAAQGWRLRTGDGVVYDTCSGSVVVGELVMPHSPRSHLGCLWVLEAGSGTLLRVEPGGSVQRLVQLPGFVRGMSFVGGHPLVTLSRPRRVGAFLGLPLGMFAEPARCGVRVLSPDGRTVEHVLDLPAPFDELYDVVALPGTAASFAGVSTDAARRTVVLA</sequence>
<comment type="caution">
    <text evidence="2">The sequence shown here is derived from an EMBL/GenBank/DDBJ whole genome shotgun (WGS) entry which is preliminary data.</text>
</comment>